<reference evidence="1" key="2">
    <citation type="submission" date="2025-09" db="UniProtKB">
        <authorList>
            <consortium name="EnsemblPlants"/>
        </authorList>
    </citation>
    <scope>IDENTIFICATION</scope>
</reference>
<reference evidence="1" key="1">
    <citation type="submission" date="2021-05" db="EMBL/GenBank/DDBJ databases">
        <authorList>
            <person name="Scholz U."/>
            <person name="Mascher M."/>
            <person name="Fiebig A."/>
        </authorList>
    </citation>
    <scope>NUCLEOTIDE SEQUENCE [LARGE SCALE GENOMIC DNA]</scope>
</reference>
<sequence length="199" mass="21625">MDPGGDAQHQQQGQEEGADAHPAPAVSLRPLGLEDVDAFMSWASDDHVMRHLKRPLCATREEAVAQIRDTVLGHPWFRAICVEVEGGRPLAVGQVSVWPYPDEAGHRANLGYALAHGHWGRGIASAAIRMVVGTVFDELPGLQRLEAVTDVGNARSQRALEKAGFRREGLLRSYIVRSGGEAKDAAVYSFLSSDRPHFA</sequence>
<dbReference type="Proteomes" id="UP001732700">
    <property type="component" value="Chromosome 7C"/>
</dbReference>
<dbReference type="EnsemblPlants" id="AVESA.00010b.r2.7CG0695120.1">
    <property type="protein sequence ID" value="AVESA.00010b.r2.7CG0695120.1.CDS"/>
    <property type="gene ID" value="AVESA.00010b.r2.7CG0695120"/>
</dbReference>
<evidence type="ECO:0000313" key="2">
    <source>
        <dbReference type="Proteomes" id="UP001732700"/>
    </source>
</evidence>
<name>A0ACD6A7L0_AVESA</name>
<keyword evidence="2" id="KW-1185">Reference proteome</keyword>
<proteinExistence type="predicted"/>
<evidence type="ECO:0000313" key="1">
    <source>
        <dbReference type="EnsemblPlants" id="AVESA.00010b.r2.7CG0695120.1.CDS"/>
    </source>
</evidence>
<organism evidence="1 2">
    <name type="scientific">Avena sativa</name>
    <name type="common">Oat</name>
    <dbReference type="NCBI Taxonomy" id="4498"/>
    <lineage>
        <taxon>Eukaryota</taxon>
        <taxon>Viridiplantae</taxon>
        <taxon>Streptophyta</taxon>
        <taxon>Embryophyta</taxon>
        <taxon>Tracheophyta</taxon>
        <taxon>Spermatophyta</taxon>
        <taxon>Magnoliopsida</taxon>
        <taxon>Liliopsida</taxon>
        <taxon>Poales</taxon>
        <taxon>Poaceae</taxon>
        <taxon>BOP clade</taxon>
        <taxon>Pooideae</taxon>
        <taxon>Poodae</taxon>
        <taxon>Poeae</taxon>
        <taxon>Poeae Chloroplast Group 1 (Aveneae type)</taxon>
        <taxon>Aveninae</taxon>
        <taxon>Avena</taxon>
    </lineage>
</organism>
<protein>
    <submittedName>
        <fullName evidence="1">Uncharacterized protein</fullName>
    </submittedName>
</protein>
<accession>A0ACD6A7L0</accession>